<reference evidence="2 3" key="1">
    <citation type="submission" date="2017-06" db="EMBL/GenBank/DDBJ databases">
        <title>A platform for efficient transgenesis in Macrostomum lignano, a flatworm model organism for stem cell research.</title>
        <authorList>
            <person name="Berezikov E."/>
        </authorList>
    </citation>
    <scope>NUCLEOTIDE SEQUENCE [LARGE SCALE GENOMIC DNA]</scope>
    <source>
        <strain evidence="2">DV1</strain>
        <tissue evidence="2">Whole organism</tissue>
    </source>
</reference>
<feature type="chain" id="PRO_5012470160" evidence="1">
    <location>
        <begin position="25"/>
        <end position="138"/>
    </location>
</feature>
<evidence type="ECO:0000313" key="3">
    <source>
        <dbReference type="Proteomes" id="UP000215902"/>
    </source>
</evidence>
<comment type="caution">
    <text evidence="2">The sequence shown here is derived from an EMBL/GenBank/DDBJ whole genome shotgun (WGS) entry which is preliminary data.</text>
</comment>
<name>A0A267EL53_9PLAT</name>
<gene>
    <name evidence="2" type="ORF">BOX15_Mlig034191g3</name>
</gene>
<dbReference type="Proteomes" id="UP000215902">
    <property type="component" value="Unassembled WGS sequence"/>
</dbReference>
<dbReference type="EMBL" id="NIVC01002026">
    <property type="protein sequence ID" value="PAA61502.1"/>
    <property type="molecule type" value="Genomic_DNA"/>
</dbReference>
<protein>
    <submittedName>
        <fullName evidence="2">Uncharacterized protein</fullName>
    </submittedName>
</protein>
<organism evidence="2 3">
    <name type="scientific">Macrostomum lignano</name>
    <dbReference type="NCBI Taxonomy" id="282301"/>
    <lineage>
        <taxon>Eukaryota</taxon>
        <taxon>Metazoa</taxon>
        <taxon>Spiralia</taxon>
        <taxon>Lophotrochozoa</taxon>
        <taxon>Platyhelminthes</taxon>
        <taxon>Rhabditophora</taxon>
        <taxon>Macrostomorpha</taxon>
        <taxon>Macrostomida</taxon>
        <taxon>Macrostomidae</taxon>
        <taxon>Macrostomum</taxon>
    </lineage>
</organism>
<proteinExistence type="predicted"/>
<feature type="signal peptide" evidence="1">
    <location>
        <begin position="1"/>
        <end position="24"/>
    </location>
</feature>
<evidence type="ECO:0000313" key="2">
    <source>
        <dbReference type="EMBL" id="PAA61502.1"/>
    </source>
</evidence>
<accession>A0A267EL53</accession>
<keyword evidence="1" id="KW-0732">Signal</keyword>
<dbReference type="PROSITE" id="PS51257">
    <property type="entry name" value="PROKAR_LIPOPROTEIN"/>
    <property type="match status" value="1"/>
</dbReference>
<keyword evidence="3" id="KW-1185">Reference proteome</keyword>
<sequence length="138" mass="14939">MPLNVFRLGAIGILFFACIAVTNSIKCYEYDAEKDGTPEAFDCNEALKKIKGVAKLEKHEEIKHCKRMHGYKDGKYFAGGFCGDCSFNVPLPVKSFSITCSACTSEKCNSASRKGSLSTAAATSLAACLLWLLNCSAF</sequence>
<dbReference type="AlphaFoldDB" id="A0A267EL53"/>
<evidence type="ECO:0000256" key="1">
    <source>
        <dbReference type="SAM" id="SignalP"/>
    </source>
</evidence>